<proteinExistence type="inferred from homology"/>
<dbReference type="SUPFAM" id="SSF82171">
    <property type="entry name" value="DPP6 N-terminal domain-like"/>
    <property type="match status" value="1"/>
</dbReference>
<dbReference type="STRING" id="1921010.MMIC_P0597"/>
<keyword evidence="2" id="KW-0732">Signal</keyword>
<protein>
    <submittedName>
        <fullName evidence="3">Translocation protein TolB</fullName>
    </submittedName>
</protein>
<dbReference type="InterPro" id="IPR011042">
    <property type="entry name" value="6-blade_b-propeller_TolB-like"/>
</dbReference>
<gene>
    <name evidence="3" type="ORF">MMIC_P0597</name>
</gene>
<feature type="chain" id="PRO_5011956408" evidence="2">
    <location>
        <begin position="21"/>
        <end position="354"/>
    </location>
</feature>
<evidence type="ECO:0000313" key="3">
    <source>
        <dbReference type="EMBL" id="GAV19648.1"/>
    </source>
</evidence>
<dbReference type="PANTHER" id="PTHR36842">
    <property type="entry name" value="PROTEIN TOLB HOMOLOG"/>
    <property type="match status" value="1"/>
</dbReference>
<evidence type="ECO:0000256" key="2">
    <source>
        <dbReference type="SAM" id="SignalP"/>
    </source>
</evidence>
<dbReference type="OrthoDB" id="9808778at2"/>
<keyword evidence="4" id="KW-1185">Reference proteome</keyword>
<dbReference type="Proteomes" id="UP000231632">
    <property type="component" value="Unassembled WGS sequence"/>
</dbReference>
<dbReference type="Pfam" id="PF07676">
    <property type="entry name" value="PD40"/>
    <property type="match status" value="2"/>
</dbReference>
<organism evidence="3 4">
    <name type="scientific">Mariprofundus micogutta</name>
    <dbReference type="NCBI Taxonomy" id="1921010"/>
    <lineage>
        <taxon>Bacteria</taxon>
        <taxon>Pseudomonadati</taxon>
        <taxon>Pseudomonadota</taxon>
        <taxon>Candidatius Mariprofundia</taxon>
        <taxon>Mariprofundales</taxon>
        <taxon>Mariprofundaceae</taxon>
        <taxon>Mariprofundus</taxon>
    </lineage>
</organism>
<sequence length="354" mass="39498">MTRLTLLTLAFLLAMPAAQAADVLEWLDANVKSGRAAKMAAPADKAQLLTLESKESEMFPQPSPDARHLLTVSQKGKQAWVSRRLSENGDPVNLVSIDARALDSIGWKNNDQVYYLSDRAGGLGLWEKISDGEGMQRRIQPLQGALTQPIVLSDESIIAARLKPLNYKKTKVKKSRRDDFNNWEFAGFTSEIVRFHKNGSEKVLAEGINPSLSPDGTSIVFSMQAGRSIHLFRINIDGSDLIQMTDARSVDVQPSWSADGKWILFTSNRANVDLKHRGKSQWDIWAIGTDGRNLTQITYDTARDGAARMGKNGHIYFHSDRAVTRDMIARHQVKSVASHSFHIWQIDMPTTTKQ</sequence>
<dbReference type="EMBL" id="BDFD01000003">
    <property type="protein sequence ID" value="GAV19648.1"/>
    <property type="molecule type" value="Genomic_DNA"/>
</dbReference>
<dbReference type="AlphaFoldDB" id="A0A1L8CL44"/>
<comment type="similarity">
    <text evidence="1">Belongs to the TolB family.</text>
</comment>
<evidence type="ECO:0000313" key="4">
    <source>
        <dbReference type="Proteomes" id="UP000231632"/>
    </source>
</evidence>
<accession>A0A1L8CL44</accession>
<dbReference type="InterPro" id="IPR011659">
    <property type="entry name" value="WD40"/>
</dbReference>
<feature type="signal peptide" evidence="2">
    <location>
        <begin position="1"/>
        <end position="20"/>
    </location>
</feature>
<comment type="caution">
    <text evidence="3">The sequence shown here is derived from an EMBL/GenBank/DDBJ whole genome shotgun (WGS) entry which is preliminary data.</text>
</comment>
<dbReference type="Gene3D" id="2.120.10.30">
    <property type="entry name" value="TolB, C-terminal domain"/>
    <property type="match status" value="1"/>
</dbReference>
<reference evidence="3 4" key="1">
    <citation type="journal article" date="2017" name="Arch. Microbiol.">
        <title>Mariprofundus micogutta sp. nov., a novel iron-oxidizing zetaproteobacterium isolated from a deep-sea hydrothermal field at the Bayonnaise knoll of the Izu-Ogasawara arc, and a description of Mariprofundales ord. nov. and Zetaproteobacteria classis nov.</title>
        <authorList>
            <person name="Makita H."/>
            <person name="Tanaka E."/>
            <person name="Mitsunobu S."/>
            <person name="Miyazaki M."/>
            <person name="Nunoura T."/>
            <person name="Uematsu K."/>
            <person name="Takaki Y."/>
            <person name="Nishi S."/>
            <person name="Shimamura S."/>
            <person name="Takai K."/>
        </authorList>
    </citation>
    <scope>NUCLEOTIDE SEQUENCE [LARGE SCALE GENOMIC DNA]</scope>
    <source>
        <strain evidence="3 4">ET2</strain>
    </source>
</reference>
<evidence type="ECO:0000256" key="1">
    <source>
        <dbReference type="ARBA" id="ARBA00009820"/>
    </source>
</evidence>
<name>A0A1L8CL44_9PROT</name>
<dbReference type="PANTHER" id="PTHR36842:SF1">
    <property type="entry name" value="PROTEIN TOLB"/>
    <property type="match status" value="1"/>
</dbReference>
<dbReference type="RefSeq" id="WP_072658883.1">
    <property type="nucleotide sequence ID" value="NZ_BDFD01000003.1"/>
</dbReference>